<dbReference type="KEGG" id="ssol:SULB_2063"/>
<dbReference type="EMBL" id="CP033236">
    <property type="protein sequence ID" value="AZF71366.1"/>
    <property type="molecule type" value="Genomic_DNA"/>
</dbReference>
<evidence type="ECO:0000313" key="23">
    <source>
        <dbReference type="Proteomes" id="UP000282269"/>
    </source>
</evidence>
<dbReference type="Proteomes" id="UP000267993">
    <property type="component" value="Chromosome"/>
</dbReference>
<dbReference type="OrthoDB" id="33156at2157"/>
<reference evidence="12" key="3">
    <citation type="submission" date="2016-04" db="EMBL/GenBank/DDBJ databases">
        <authorList>
            <person name="Evans L.H."/>
            <person name="Alamgir A."/>
            <person name="Owens N."/>
            <person name="Weber N.D."/>
            <person name="Virtaneva K."/>
            <person name="Barbian K."/>
            <person name="Babar A."/>
            <person name="Rosenke K."/>
        </authorList>
    </citation>
    <scope>NUCLEOTIDE SEQUENCE</scope>
    <source>
        <strain evidence="12">P1</strain>
    </source>
</reference>
<evidence type="ECO:0000313" key="7">
    <source>
        <dbReference type="EMBL" id="AZF76609.1"/>
    </source>
</evidence>
<dbReference type="RefSeq" id="WP_009989897.1">
    <property type="nucleotide sequence ID" value="NZ_CP011055.2"/>
</dbReference>
<evidence type="ECO:0000313" key="21">
    <source>
        <dbReference type="Proteomes" id="UP000275843"/>
    </source>
</evidence>
<evidence type="ECO:0000313" key="16">
    <source>
        <dbReference type="Proteomes" id="UP000076770"/>
    </source>
</evidence>
<dbReference type="Proteomes" id="UP000278715">
    <property type="component" value="Chromosome"/>
</dbReference>
<dbReference type="EMBL" id="CP011057">
    <property type="protein sequence ID" value="AKA79653.1"/>
    <property type="molecule type" value="Genomic_DNA"/>
</dbReference>
<gene>
    <name evidence="11" type="ORF">HFC64_00255</name>
    <name evidence="12" type="ORF">SSOP1_1085</name>
    <name evidence="3" type="ORF">SULA_2062</name>
    <name evidence="1" type="ORF">SULB_2063</name>
    <name evidence="2" type="ORF">SULC_2061</name>
    <name evidence="4" type="ORF">SULG_10400</name>
    <name evidence="5" type="ORF">SULH_10400</name>
    <name evidence="6" type="ORF">SULI_10400</name>
    <name evidence="7" type="ORF">SULM_10390</name>
    <name evidence="8" type="ORF">SULN_10390</name>
    <name evidence="9" type="ORF">SULO_10400</name>
    <name evidence="10" type="ORF">SULZ_10335</name>
</gene>
<evidence type="ECO:0000313" key="18">
    <source>
        <dbReference type="Proteomes" id="UP000269431"/>
    </source>
</evidence>
<evidence type="ECO:0000313" key="24">
    <source>
        <dbReference type="Proteomes" id="UP000594632"/>
    </source>
</evidence>
<dbReference type="EMBL" id="CP033235">
    <property type="protein sequence ID" value="AZF68746.1"/>
    <property type="molecule type" value="Genomic_DNA"/>
</dbReference>
<dbReference type="Proteomes" id="UP000033106">
    <property type="component" value="Chromosome"/>
</dbReference>
<dbReference type="Proteomes" id="UP000269431">
    <property type="component" value="Chromosome"/>
</dbReference>
<evidence type="ECO:0000313" key="10">
    <source>
        <dbReference type="EMBL" id="AZF84396.1"/>
    </source>
</evidence>
<dbReference type="GeneID" id="1454098"/>
<evidence type="ECO:0000313" key="4">
    <source>
        <dbReference type="EMBL" id="AZF68746.1"/>
    </source>
</evidence>
<dbReference type="EMBL" id="CP033240">
    <property type="protein sequence ID" value="AZF81821.1"/>
    <property type="molecule type" value="Genomic_DNA"/>
</dbReference>
<evidence type="ECO:0000313" key="6">
    <source>
        <dbReference type="EMBL" id="AZF73986.1"/>
    </source>
</evidence>
<accession>A0A0E3K670</accession>
<dbReference type="KEGG" id="ssof:SULC_2061"/>
<evidence type="ECO:0000313" key="12">
    <source>
        <dbReference type="EMBL" id="SAI84639.1"/>
    </source>
</evidence>
<evidence type="ECO:0000313" key="14">
    <source>
        <dbReference type="Proteomes" id="UP000033085"/>
    </source>
</evidence>
<dbReference type="EMBL" id="CP033239">
    <property type="protein sequence ID" value="AZF79217.1"/>
    <property type="molecule type" value="Genomic_DNA"/>
</dbReference>
<dbReference type="EMBL" id="CP033241">
    <property type="protein sequence ID" value="AZF84396.1"/>
    <property type="molecule type" value="Genomic_DNA"/>
</dbReference>
<evidence type="ECO:0000313" key="2">
    <source>
        <dbReference type="EMBL" id="AKA76961.1"/>
    </source>
</evidence>
<reference evidence="16" key="2">
    <citation type="submission" date="2016-04" db="EMBL/GenBank/DDBJ databases">
        <authorList>
            <person name="Shah S.A."/>
            <person name="Garrett R.A."/>
        </authorList>
    </citation>
    <scope>NUCLEOTIDE SEQUENCE [LARGE SCALE GENOMIC DNA]</scope>
    <source>
        <strain evidence="16">ATCC 35091 / DSM 1616 / JCM 8930 / NBRC 15331 / P1</strain>
    </source>
</reference>
<dbReference type="OMA" id="WRPYFKG"/>
<reference evidence="11 24" key="6">
    <citation type="journal article" date="2020" name="Nat. Commun.">
        <title>The structures of two archaeal type IV pili illuminate evolutionary relationships.</title>
        <authorList>
            <person name="Wang F."/>
            <person name="Baquero D.P."/>
            <person name="Su Z."/>
            <person name="Beltran L.C."/>
            <person name="Prangishvili D."/>
            <person name="Krupovic M."/>
            <person name="Egelman E.H."/>
        </authorList>
    </citation>
    <scope>NUCLEOTIDE SEQUENCE [LARGE SCALE GENOMIC DNA]</scope>
    <source>
        <strain evidence="11 24">POZ149</strain>
    </source>
</reference>
<dbReference type="GeneID" id="44129989"/>
<organism evidence="1 14">
    <name type="scientific">Saccharolobus solfataricus</name>
    <name type="common">Sulfolobus solfataricus</name>
    <dbReference type="NCBI Taxonomy" id="2287"/>
    <lineage>
        <taxon>Archaea</taxon>
        <taxon>Thermoproteota</taxon>
        <taxon>Thermoprotei</taxon>
        <taxon>Sulfolobales</taxon>
        <taxon>Sulfolobaceae</taxon>
        <taxon>Saccharolobus</taxon>
    </lineage>
</organism>
<dbReference type="EMBL" id="CP011055">
    <property type="protein sequence ID" value="AKA74264.1"/>
    <property type="molecule type" value="Genomic_DNA"/>
</dbReference>
<evidence type="ECO:0000313" key="19">
    <source>
        <dbReference type="Proteomes" id="UP000273194"/>
    </source>
</evidence>
<evidence type="ECO:0000313" key="1">
    <source>
        <dbReference type="EMBL" id="AKA74264.1"/>
    </source>
</evidence>
<reference evidence="17 18" key="4">
    <citation type="journal article" date="2018" name="Proc. Natl. Acad. Sci. U.S.A.">
        <title>Nonmutational mechanism of inheritance in the Archaeon Sulfolobus solfataricus.</title>
        <authorList>
            <person name="Payne S."/>
            <person name="McCarthy S."/>
            <person name="Johnson T."/>
            <person name="North E."/>
            <person name="Blum P."/>
        </authorList>
    </citation>
    <scope>NUCLEOTIDE SEQUENCE [LARGE SCALE GENOMIC DNA]</scope>
    <source>
        <strain evidence="5 17">SARC-H</strain>
        <strain evidence="6 21">SARC-I</strain>
        <strain evidence="8 22">SARC-N</strain>
        <strain evidence="9 23">SARC-O</strain>
        <strain evidence="10 18">SUL120</strain>
        <strain evidence="4 19">SULG</strain>
        <strain evidence="7 20">SULM</strain>
    </source>
</reference>
<dbReference type="Proteomes" id="UP000275843">
    <property type="component" value="Chromosome"/>
</dbReference>
<dbReference type="EMBL" id="LT549890">
    <property type="protein sequence ID" value="SAI84639.1"/>
    <property type="molecule type" value="Genomic_DNA"/>
</dbReference>
<evidence type="ECO:0000313" key="9">
    <source>
        <dbReference type="EMBL" id="AZF81821.1"/>
    </source>
</evidence>
<reference evidence="13 14" key="1">
    <citation type="journal article" date="2015" name="Genome Announc.">
        <title>Complete Genome Sequence of Sulfolobus solfataricus Strain 98/2 and Evolved Derivatives.</title>
        <authorList>
            <person name="McCarthy S."/>
            <person name="Gradnigo J."/>
            <person name="Johnson T."/>
            <person name="Payne S."/>
            <person name="Lipzen A."/>
            <person name="Martin J."/>
            <person name="Schackwitz W."/>
            <person name="Moriyama E."/>
            <person name="Blum P."/>
        </authorList>
    </citation>
    <scope>NUCLEOTIDE SEQUENCE [LARGE SCALE GENOMIC DNA]</scope>
    <source>
        <strain evidence="13">98/2 SULC</strain>
        <strain evidence="1">SARC-B</strain>
        <strain evidence="2">SARC-C</strain>
        <strain evidence="3 15">SULA</strain>
        <strain evidence="14">SULB</strain>
    </source>
</reference>
<evidence type="ECO:0000313" key="15">
    <source>
        <dbReference type="Proteomes" id="UP000033106"/>
    </source>
</evidence>
<evidence type="ECO:0000313" key="11">
    <source>
        <dbReference type="EMBL" id="QPG48626.1"/>
    </source>
</evidence>
<dbReference type="AlphaFoldDB" id="A0A0E3K670"/>
<dbReference type="EMBL" id="CP011056">
    <property type="protein sequence ID" value="AKA76961.1"/>
    <property type="molecule type" value="Genomic_DNA"/>
</dbReference>
<evidence type="ECO:0000313" key="3">
    <source>
        <dbReference type="EMBL" id="AKA79653.1"/>
    </source>
</evidence>
<dbReference type="KEGG" id="ssoa:SULA_2062"/>
<proteinExistence type="predicted"/>
<evidence type="ECO:0000313" key="5">
    <source>
        <dbReference type="EMBL" id="AZF71366.1"/>
    </source>
</evidence>
<dbReference type="Proteomes" id="UP000033085">
    <property type="component" value="Chromosome"/>
</dbReference>
<evidence type="ECO:0000313" key="22">
    <source>
        <dbReference type="Proteomes" id="UP000278715"/>
    </source>
</evidence>
<dbReference type="PATRIC" id="fig|2287.6.peg.2112"/>
<dbReference type="Proteomes" id="UP000076770">
    <property type="component" value="Chromosome i"/>
</dbReference>
<protein>
    <submittedName>
        <fullName evidence="1">Uncharacterized protein</fullName>
    </submittedName>
</protein>
<dbReference type="Proteomes" id="UP000594632">
    <property type="component" value="Chromosome"/>
</dbReference>
<dbReference type="Proteomes" id="UP000033057">
    <property type="component" value="Chromosome"/>
</dbReference>
<dbReference type="EMBL" id="CP033238">
    <property type="protein sequence ID" value="AZF76609.1"/>
    <property type="molecule type" value="Genomic_DNA"/>
</dbReference>
<name>A0A0E3K670_SACSO</name>
<evidence type="ECO:0000313" key="8">
    <source>
        <dbReference type="EMBL" id="AZF79217.1"/>
    </source>
</evidence>
<dbReference type="Proteomes" id="UP000282269">
    <property type="component" value="Chromosome"/>
</dbReference>
<evidence type="ECO:0000313" key="13">
    <source>
        <dbReference type="Proteomes" id="UP000033057"/>
    </source>
</evidence>
<dbReference type="Proteomes" id="UP000273194">
    <property type="component" value="Chromosome"/>
</dbReference>
<dbReference type="EMBL" id="CP050869">
    <property type="protein sequence ID" value="QPG48626.1"/>
    <property type="molecule type" value="Genomic_DNA"/>
</dbReference>
<sequence length="148" mass="17427">MKEKVGNIELEVEAIVEINGKDYKVVNVPNADEYKGFPPSWEFVKSHMLTWRPYFKAKMIEINNQLIPAVEDFLLNLDEDMYDLLLDIYYTFKVNKPSIETNISTVLTRQIDKLEEKFGRRFNEEEKTKLYIKYGIEVAILRDIGVIN</sequence>
<reference evidence="1" key="5">
    <citation type="submission" date="2018-10" db="EMBL/GenBank/DDBJ databases">
        <authorList>
            <person name="McCarthy S."/>
            <person name="Gradnigo J."/>
            <person name="Johnson T."/>
            <person name="Payne S."/>
            <person name="Lipzen A."/>
            <person name="Schackwitz W."/>
            <person name="Martin J."/>
            <person name="Moriyama E."/>
            <person name="Blum P."/>
        </authorList>
    </citation>
    <scope>NUCLEOTIDE SEQUENCE</scope>
    <source>
        <strain evidence="1">SARC-B</strain>
        <strain evidence="2">SARC-C</strain>
        <strain evidence="3">SULA</strain>
    </source>
</reference>
<evidence type="ECO:0000313" key="20">
    <source>
        <dbReference type="Proteomes" id="UP000273443"/>
    </source>
</evidence>
<evidence type="ECO:0000313" key="17">
    <source>
        <dbReference type="Proteomes" id="UP000267993"/>
    </source>
</evidence>
<dbReference type="EMBL" id="CP033237">
    <property type="protein sequence ID" value="AZF73986.1"/>
    <property type="molecule type" value="Genomic_DNA"/>
</dbReference>
<dbReference type="Proteomes" id="UP000273443">
    <property type="component" value="Chromosome"/>
</dbReference>